<dbReference type="Proteomes" id="UP001153331">
    <property type="component" value="Unassembled WGS sequence"/>
</dbReference>
<comment type="caution">
    <text evidence="1">The sequence shown here is derived from an EMBL/GenBank/DDBJ whole genome shotgun (WGS) entry which is preliminary data.</text>
</comment>
<dbReference type="EMBL" id="JAPHNI010000609">
    <property type="protein sequence ID" value="KAJ8109480.1"/>
    <property type="molecule type" value="Genomic_DNA"/>
</dbReference>
<keyword evidence="2" id="KW-1185">Reference proteome</keyword>
<name>A0ACC2I2I1_9PLEO</name>
<evidence type="ECO:0000313" key="1">
    <source>
        <dbReference type="EMBL" id="KAJ8109480.1"/>
    </source>
</evidence>
<gene>
    <name evidence="1" type="ORF">OPT61_g7430</name>
</gene>
<protein>
    <submittedName>
        <fullName evidence="1">Uncharacterized protein</fullName>
    </submittedName>
</protein>
<proteinExistence type="predicted"/>
<reference evidence="1" key="1">
    <citation type="submission" date="2022-11" db="EMBL/GenBank/DDBJ databases">
        <title>Genome Sequence of Boeremia exigua.</title>
        <authorList>
            <person name="Buettner E."/>
        </authorList>
    </citation>
    <scope>NUCLEOTIDE SEQUENCE</scope>
    <source>
        <strain evidence="1">CU02</strain>
    </source>
</reference>
<sequence length="1441" mass="162480">MMTPVKQKRKADDMSGSPCQTSAPAKRRVTARPKKRLSIPGAFPTAEPSSQETSQRSAHSVVSARKIDTRQFQTGVATPPEAQPKSTASNRVQKSTSRPPSTPRKLRSAKKLSVVTPKADRYSARQDVSLRFSFSNQPSRAQGLLKKGRRRGRPAIVEDARQYRPVLSPIDSPTKRLTPRRSAREDKVLNRSFSELLVSSSQNNLTGPLEHGYTETCSDLSSEPNNESKAPDPSVFSHPSKKREGYGFSYSEPLWYDSDEYPDTECDWDPKEEAQTAPFEALFDQDSSFDDIVVMRDVGSFHIARPQRTLPCTKATREDTVRLKQRAKLLFKWDESSDVYSSLVGRLERMVYSDLDRKMGATVPSVVQCASKLKDFLQRNKEERVETGESRRAVEHEIEWATWLVEASRTGVMHLKTRGYYVMSDAVINPLLDNGYLPHFVIRRGIRAQLADRLNSIATTSLEAAYESKMKYVELLRTRPIAIETATANEQHYEVGTSVLKGMLGSRMKYSACLYEKGGETLAQAEIAMLKLYVQRAELKDGQRILDLGCGWGSASLFFAEVFPNSQITAFSNSRTQKQHIDSVAASKGFKNLTVITGDVVDYEFEPGCFDRVVSIELFEHMKNYALLMAKVSRALKPGGKLFVHIFAHKTTPYDFDGGWMTEHFFTGGTMPSADLLLFFQDELKIKRQWWVNGMHYGKTCEDWLTTMLSNEKSIKEGLKETYGEEGVTTWWNRWQVFYLACAELFKWEGGDTWGVSHYLFEKPDCQLPPEQSISRLKVQKSKHAYIRQARPLQVFVVAQCRVMSLRPFRPVALVTQPILLQYVTPRQKFAERCGPKAVEIGLYGSDVLLCIPLLDIRTWADPSCGEWAAWWWLSLEAGQRDRKKFLGGGKSVPAACAVQWLVVVAGSRGERIEGAADKADVLHRPRTPAKMATPAAGTPQNGLQRKYKGCAKIGDYEMLQKLGEGTFGEVHKARQRSTGSVFALKKILMHNEKDGFPITALREIKLLKMLSHDNVLKLEEMAVERPRAEGRKRAILYMVTPYMDHDLSGLLDNPDVKFQEAQIKCYMLQLFKGLRYLHDNHILHRDMKAANLLINNRGRLQIADFGLARHYDEPVPQRGKGNGEARREYTTLVVTRWYRPPELLLQLRKYTPAIDMWGAGCVFGEMFKRKPILAGQSDLHQAQIIFELVGSPNDQSMPGWQDLPGAEPIRHFTGTNTMAQRFRELSPVGLSLLKDLMRLDWRRRINAIDAIDHPYFKEHPKPMREEDIPTFADSHELDRRNARGQKQALPPAPAGGTVGIGPNGEWTGSGPPPNSWGNGDRRYGGPQDRGPPGVDRGPRGYHDRGGPRYDHRQGPPAEGGRRPNWGNGNLPPPPGEGRHPLPMPPRYGPEGGRRNQPPSNDTYIPSYQGGERPTWVTRARRAPTETGIARLGQLARWPHG</sequence>
<organism evidence="1 2">
    <name type="scientific">Boeremia exigua</name>
    <dbReference type="NCBI Taxonomy" id="749465"/>
    <lineage>
        <taxon>Eukaryota</taxon>
        <taxon>Fungi</taxon>
        <taxon>Dikarya</taxon>
        <taxon>Ascomycota</taxon>
        <taxon>Pezizomycotina</taxon>
        <taxon>Dothideomycetes</taxon>
        <taxon>Pleosporomycetidae</taxon>
        <taxon>Pleosporales</taxon>
        <taxon>Pleosporineae</taxon>
        <taxon>Didymellaceae</taxon>
        <taxon>Boeremia</taxon>
    </lineage>
</organism>
<evidence type="ECO:0000313" key="2">
    <source>
        <dbReference type="Proteomes" id="UP001153331"/>
    </source>
</evidence>
<accession>A0ACC2I2I1</accession>